<sequence>MNDEVLVSVENVSKKFCKDLKRSLRYGVQDIGTELLGLHTRHERLRPKEFWAVDDISFELKRGECLGLIGHNGAGKSTLLKMLNGLIKPDKGRITMKGRIGALIELQAGFNPILTGRENIYINGSLLGFTKKEIDQKFDAIVEFAEIAEYIDTPVQNYSSGMKVRLGFAVASQMEPDVLIIDEVLAVGDVGFRIKCFNVIAELVQKAAVIFVSHGMPQVARISSSVMLMDKGKEVYHGTDVGKGAELYYRSFDSSAESVVYGDYPHMMRNLRIYTDDTEDTNAFKHLDTLHIQFDLSLPDAFSPFRMVVIIHDNDLKPIATVSKRVDHQPAGEFNIQLTVPSVALDTGKYDVAIAFYHFDTLERPTVLANYRSVGNFYINNTRAASGAPFSLPAEWDISQLISKT</sequence>
<dbReference type="InterPro" id="IPR050683">
    <property type="entry name" value="Bact_Polysacc_Export_ATP-bd"/>
</dbReference>
<proteinExistence type="inferred from homology"/>
<dbReference type="Pfam" id="PF00005">
    <property type="entry name" value="ABC_tran"/>
    <property type="match status" value="1"/>
</dbReference>
<organism evidence="6 7">
    <name type="scientific">Catalinimonas alkaloidigena</name>
    <dbReference type="NCBI Taxonomy" id="1075417"/>
    <lineage>
        <taxon>Bacteria</taxon>
        <taxon>Pseudomonadati</taxon>
        <taxon>Bacteroidota</taxon>
        <taxon>Cytophagia</taxon>
        <taxon>Cytophagales</taxon>
        <taxon>Catalimonadaceae</taxon>
        <taxon>Catalinimonas</taxon>
    </lineage>
</organism>
<dbReference type="STRING" id="1075417.SAMN05421823_10739"/>
<evidence type="ECO:0000256" key="3">
    <source>
        <dbReference type="ARBA" id="ARBA00022741"/>
    </source>
</evidence>
<evidence type="ECO:0000259" key="5">
    <source>
        <dbReference type="PROSITE" id="PS50893"/>
    </source>
</evidence>
<dbReference type="Gene3D" id="3.40.50.300">
    <property type="entry name" value="P-loop containing nucleotide triphosphate hydrolases"/>
    <property type="match status" value="1"/>
</dbReference>
<reference evidence="6 7" key="1">
    <citation type="submission" date="2016-10" db="EMBL/GenBank/DDBJ databases">
        <authorList>
            <person name="de Groot N.N."/>
        </authorList>
    </citation>
    <scope>NUCLEOTIDE SEQUENCE [LARGE SCALE GENOMIC DNA]</scope>
    <source>
        <strain evidence="6 7">DSM 25186</strain>
    </source>
</reference>
<dbReference type="InterPro" id="IPR003439">
    <property type="entry name" value="ABC_transporter-like_ATP-bd"/>
</dbReference>
<dbReference type="PANTHER" id="PTHR46743:SF2">
    <property type="entry name" value="TEICHOIC ACIDS EXPORT ATP-BINDING PROTEIN TAGH"/>
    <property type="match status" value="1"/>
</dbReference>
<dbReference type="CDD" id="cd03220">
    <property type="entry name" value="ABC_KpsT_Wzt"/>
    <property type="match status" value="1"/>
</dbReference>
<gene>
    <name evidence="6" type="ORF">SAMN05421823_10739</name>
</gene>
<comment type="similarity">
    <text evidence="1">Belongs to the ABC transporter superfamily.</text>
</comment>
<dbReference type="RefSeq" id="WP_089684266.1">
    <property type="nucleotide sequence ID" value="NZ_FNFO01000007.1"/>
</dbReference>
<feature type="domain" description="ABC transporter" evidence="5">
    <location>
        <begin position="38"/>
        <end position="256"/>
    </location>
</feature>
<dbReference type="Proteomes" id="UP000198510">
    <property type="component" value="Unassembled WGS sequence"/>
</dbReference>
<dbReference type="EMBL" id="FNFO01000007">
    <property type="protein sequence ID" value="SDL60945.1"/>
    <property type="molecule type" value="Genomic_DNA"/>
</dbReference>
<name>A0A1G9LHE4_9BACT</name>
<dbReference type="GO" id="GO:0140359">
    <property type="term" value="F:ABC-type transporter activity"/>
    <property type="evidence" value="ECO:0007669"/>
    <property type="project" value="InterPro"/>
</dbReference>
<dbReference type="OrthoDB" id="9785229at2"/>
<protein>
    <submittedName>
        <fullName evidence="6">Lipopolysaccharide transport system ATP-binding protein</fullName>
    </submittedName>
</protein>
<dbReference type="PANTHER" id="PTHR46743">
    <property type="entry name" value="TEICHOIC ACIDS EXPORT ATP-BINDING PROTEIN TAGH"/>
    <property type="match status" value="1"/>
</dbReference>
<keyword evidence="7" id="KW-1185">Reference proteome</keyword>
<evidence type="ECO:0000313" key="7">
    <source>
        <dbReference type="Proteomes" id="UP000198510"/>
    </source>
</evidence>
<dbReference type="GO" id="GO:0016887">
    <property type="term" value="F:ATP hydrolysis activity"/>
    <property type="evidence" value="ECO:0007669"/>
    <property type="project" value="InterPro"/>
</dbReference>
<dbReference type="InterPro" id="IPR015860">
    <property type="entry name" value="ABC_transpr_TagH-like"/>
</dbReference>
<evidence type="ECO:0000256" key="1">
    <source>
        <dbReference type="ARBA" id="ARBA00005417"/>
    </source>
</evidence>
<dbReference type="SMART" id="SM00382">
    <property type="entry name" value="AAA"/>
    <property type="match status" value="1"/>
</dbReference>
<keyword evidence="3" id="KW-0547">Nucleotide-binding</keyword>
<dbReference type="AlphaFoldDB" id="A0A1G9LHE4"/>
<dbReference type="InterPro" id="IPR017871">
    <property type="entry name" value="ABC_transporter-like_CS"/>
</dbReference>
<accession>A0A1G9LHE4</accession>
<dbReference type="InterPro" id="IPR003593">
    <property type="entry name" value="AAA+_ATPase"/>
</dbReference>
<dbReference type="GO" id="GO:0016020">
    <property type="term" value="C:membrane"/>
    <property type="evidence" value="ECO:0007669"/>
    <property type="project" value="InterPro"/>
</dbReference>
<evidence type="ECO:0000256" key="2">
    <source>
        <dbReference type="ARBA" id="ARBA00022448"/>
    </source>
</evidence>
<dbReference type="GO" id="GO:0005524">
    <property type="term" value="F:ATP binding"/>
    <property type="evidence" value="ECO:0007669"/>
    <property type="project" value="UniProtKB-KW"/>
</dbReference>
<evidence type="ECO:0000313" key="6">
    <source>
        <dbReference type="EMBL" id="SDL60945.1"/>
    </source>
</evidence>
<dbReference type="SUPFAM" id="SSF52540">
    <property type="entry name" value="P-loop containing nucleoside triphosphate hydrolases"/>
    <property type="match status" value="1"/>
</dbReference>
<keyword evidence="2" id="KW-0813">Transport</keyword>
<evidence type="ECO:0000256" key="4">
    <source>
        <dbReference type="ARBA" id="ARBA00022840"/>
    </source>
</evidence>
<keyword evidence="4 6" id="KW-0067">ATP-binding</keyword>
<dbReference type="PROSITE" id="PS00211">
    <property type="entry name" value="ABC_TRANSPORTER_1"/>
    <property type="match status" value="2"/>
</dbReference>
<dbReference type="InterPro" id="IPR027417">
    <property type="entry name" value="P-loop_NTPase"/>
</dbReference>
<dbReference type="PROSITE" id="PS50893">
    <property type="entry name" value="ABC_TRANSPORTER_2"/>
    <property type="match status" value="1"/>
</dbReference>